<comment type="cofactor">
    <cofactor evidence="12">
        <name>Zn(2+)</name>
        <dbReference type="ChEBI" id="CHEBI:29105"/>
    </cofactor>
    <text evidence="12">Binds 2 Zn(2+) ions per subunit.</text>
</comment>
<dbReference type="HAMAP" id="MF_00172">
    <property type="entry name" value="Meth_synth"/>
    <property type="match status" value="1"/>
</dbReference>
<keyword evidence="5 10" id="KW-0028">Amino-acid biosynthesis</keyword>
<feature type="binding site" evidence="10 11">
    <location>
        <begin position="445"/>
        <end position="447"/>
    </location>
    <ligand>
        <name>L-methionine</name>
        <dbReference type="ChEBI" id="CHEBI:57844"/>
    </ligand>
</feature>
<dbReference type="FunFam" id="3.20.20.210:FF:000003">
    <property type="entry name" value="5-methyltetrahydropteroyltriglutamate--homocysteine methyltransferase"/>
    <property type="match status" value="1"/>
</dbReference>
<dbReference type="UniPathway" id="UPA00051">
    <property type="reaction ID" value="UER00082"/>
</dbReference>
<dbReference type="NCBIfam" id="NF003556">
    <property type="entry name" value="PRK05222.1"/>
    <property type="match status" value="1"/>
</dbReference>
<dbReference type="Pfam" id="PF01717">
    <property type="entry name" value="Meth_synt_2"/>
    <property type="match status" value="1"/>
</dbReference>
<evidence type="ECO:0000256" key="4">
    <source>
        <dbReference type="ARBA" id="ARBA00022603"/>
    </source>
</evidence>
<feature type="binding site" evidence="10 11">
    <location>
        <position position="498"/>
    </location>
    <ligand>
        <name>L-methionine</name>
        <dbReference type="ChEBI" id="CHEBI:57844"/>
    </ligand>
</feature>
<evidence type="ECO:0000313" key="17">
    <source>
        <dbReference type="Proteomes" id="UP000558089"/>
    </source>
</evidence>
<feature type="binding site" evidence="12">
    <location>
        <position position="679"/>
    </location>
    <ligand>
        <name>Zn(2+)</name>
        <dbReference type="ChEBI" id="CHEBI:29105"/>
        <label>1</label>
        <note>catalytic</note>
    </ligand>
</feature>
<dbReference type="GO" id="GO:0032259">
    <property type="term" value="P:methylation"/>
    <property type="evidence" value="ECO:0007669"/>
    <property type="project" value="UniProtKB-KW"/>
</dbReference>
<dbReference type="Pfam" id="PF08267">
    <property type="entry name" value="Meth_synt_1"/>
    <property type="match status" value="1"/>
</dbReference>
<evidence type="ECO:0000259" key="14">
    <source>
        <dbReference type="Pfam" id="PF01717"/>
    </source>
</evidence>
<comment type="caution">
    <text evidence="16">The sequence shown here is derived from an EMBL/GenBank/DDBJ whole genome shotgun (WGS) entry which is preliminary data.</text>
</comment>
<feature type="binding site" evidence="12">
    <location>
        <position position="670"/>
    </location>
    <ligand>
        <name>Zn(2+)</name>
        <dbReference type="ChEBI" id="CHEBI:29105"/>
        <label>1</label>
        <note>catalytic</note>
    </ligand>
</feature>
<evidence type="ECO:0000256" key="7">
    <source>
        <dbReference type="ARBA" id="ARBA00022723"/>
    </source>
</evidence>
<keyword evidence="8 10" id="KW-0862">Zinc</keyword>
<dbReference type="GO" id="GO:0003871">
    <property type="term" value="F:5-methyltetrahydropteroyltriglutamate-homocysteine S-methyltransferase activity"/>
    <property type="evidence" value="ECO:0007669"/>
    <property type="project" value="UniProtKB-UniRule"/>
</dbReference>
<feature type="binding site" evidence="11">
    <location>
        <position position="18"/>
    </location>
    <ligand>
        <name>5-methyltetrahydropteroyltri-L-glutamate</name>
        <dbReference type="ChEBI" id="CHEBI:58207"/>
    </ligand>
</feature>
<feature type="binding site" evidence="10">
    <location>
        <position position="117"/>
    </location>
    <ligand>
        <name>5-methyltetrahydropteroyltri-L-glutamate</name>
        <dbReference type="ChEBI" id="CHEBI:58207"/>
    </ligand>
</feature>
<gene>
    <name evidence="10 16" type="primary">metE</name>
    <name evidence="16" type="ORF">GUA46_10085</name>
</gene>
<dbReference type="CDD" id="cd03312">
    <property type="entry name" value="CIMS_N_terminal_like"/>
    <property type="match status" value="1"/>
</dbReference>
<evidence type="ECO:0000256" key="12">
    <source>
        <dbReference type="PIRSR" id="PIRSR000382-2"/>
    </source>
</evidence>
<keyword evidence="9 10" id="KW-0486">Methionine biosynthesis</keyword>
<comment type="cofactor">
    <cofactor evidence="10">
        <name>Zn(2+)</name>
        <dbReference type="ChEBI" id="CHEBI:29105"/>
    </cofactor>
    <text evidence="10">Binds 1 zinc ion per subunit.</text>
</comment>
<feature type="binding site" evidence="12">
    <location>
        <position position="655"/>
    </location>
    <ligand>
        <name>Zn(2+)</name>
        <dbReference type="ChEBI" id="CHEBI:29105"/>
        <label>1</label>
        <note>catalytic</note>
    </ligand>
</feature>
<feature type="binding site" evidence="10">
    <location>
        <position position="740"/>
    </location>
    <ligand>
        <name>Zn(2+)</name>
        <dbReference type="ChEBI" id="CHEBI:29105"/>
        <note>catalytic</note>
    </ligand>
</feature>
<comment type="similarity">
    <text evidence="3 10">Belongs to the vitamin-B12 independent methionine synthase family.</text>
</comment>
<evidence type="ECO:0000256" key="10">
    <source>
        <dbReference type="HAMAP-Rule" id="MF_00172"/>
    </source>
</evidence>
<evidence type="ECO:0000256" key="2">
    <source>
        <dbReference type="ARBA" id="ARBA00004681"/>
    </source>
</evidence>
<dbReference type="FunFam" id="3.20.20.210:FF:000002">
    <property type="entry name" value="5-methyltetrahydropteroyltriglutamate--homocysteine methyltransferase"/>
    <property type="match status" value="1"/>
</dbReference>
<comment type="catalytic activity">
    <reaction evidence="10">
        <text>5-methyltetrahydropteroyltri-L-glutamate + L-homocysteine = tetrahydropteroyltri-L-glutamate + L-methionine</text>
        <dbReference type="Rhea" id="RHEA:21196"/>
        <dbReference type="ChEBI" id="CHEBI:57844"/>
        <dbReference type="ChEBI" id="CHEBI:58140"/>
        <dbReference type="ChEBI" id="CHEBI:58199"/>
        <dbReference type="ChEBI" id="CHEBI:58207"/>
        <dbReference type="EC" id="2.1.1.14"/>
    </reaction>
</comment>
<keyword evidence="17" id="KW-1185">Reference proteome</keyword>
<evidence type="ECO:0000256" key="9">
    <source>
        <dbReference type="ARBA" id="ARBA00023167"/>
    </source>
</evidence>
<feature type="binding site" evidence="12">
    <location>
        <position position="657"/>
    </location>
    <ligand>
        <name>Zn(2+)</name>
        <dbReference type="ChEBI" id="CHEBI:29105"/>
        <label>1</label>
        <note>catalytic</note>
    </ligand>
</feature>
<dbReference type="EMBL" id="WYET01000004">
    <property type="protein sequence ID" value="NVN18693.1"/>
    <property type="molecule type" value="Genomic_DNA"/>
</dbReference>
<dbReference type="InterPro" id="IPR038071">
    <property type="entry name" value="UROD/MetE-like_sf"/>
</dbReference>
<feature type="binding site" evidence="10">
    <location>
        <position position="498"/>
    </location>
    <ligand>
        <name>L-homocysteine</name>
        <dbReference type="ChEBI" id="CHEBI:58199"/>
    </ligand>
</feature>
<organism evidence="16 17">
    <name type="scientific">Flagellimonas chongwuensis</name>
    <dbReference type="NCBI Taxonomy" id="2697365"/>
    <lineage>
        <taxon>Bacteria</taxon>
        <taxon>Pseudomonadati</taxon>
        <taxon>Bacteroidota</taxon>
        <taxon>Flavobacteriia</taxon>
        <taxon>Flavobacteriales</taxon>
        <taxon>Flavobacteriaceae</taxon>
        <taxon>Flagellimonas</taxon>
    </lineage>
</organism>
<feature type="binding site" evidence="10 11">
    <location>
        <position position="613"/>
    </location>
    <ligand>
        <name>L-homocysteine</name>
        <dbReference type="ChEBI" id="CHEBI:58199"/>
    </ligand>
</feature>
<evidence type="ECO:0000256" key="13">
    <source>
        <dbReference type="PIRSR" id="PIRSR000382-3"/>
    </source>
</evidence>
<feature type="binding site" evidence="10">
    <location>
        <position position="657"/>
    </location>
    <ligand>
        <name>Zn(2+)</name>
        <dbReference type="ChEBI" id="CHEBI:29105"/>
        <note>catalytic</note>
    </ligand>
</feature>
<dbReference type="PIRSF" id="PIRSF000382">
    <property type="entry name" value="MeTrfase_B12_ind"/>
    <property type="match status" value="1"/>
</dbReference>
<dbReference type="SUPFAM" id="SSF51726">
    <property type="entry name" value="UROD/MetE-like"/>
    <property type="match status" value="2"/>
</dbReference>
<dbReference type="InterPro" id="IPR013215">
    <property type="entry name" value="Cbl-indep_Met_Synth_N"/>
</dbReference>
<feature type="binding site" evidence="10 11">
    <location>
        <position position="575"/>
    </location>
    <ligand>
        <name>5-methyltetrahydropteroyltri-L-glutamate</name>
        <dbReference type="ChEBI" id="CHEBI:58207"/>
    </ligand>
</feature>
<dbReference type="EC" id="2.1.1.14" evidence="10"/>
<evidence type="ECO:0000256" key="5">
    <source>
        <dbReference type="ARBA" id="ARBA00022605"/>
    </source>
</evidence>
<evidence type="ECO:0000259" key="15">
    <source>
        <dbReference type="Pfam" id="PF08267"/>
    </source>
</evidence>
<dbReference type="RefSeq" id="WP_176620388.1">
    <property type="nucleotide sequence ID" value="NZ_WYET01000004.1"/>
</dbReference>
<dbReference type="AlphaFoldDB" id="A0A850ND49"/>
<dbReference type="CDD" id="cd03311">
    <property type="entry name" value="CIMS_C_terminal_like"/>
    <property type="match status" value="1"/>
</dbReference>
<sequence>MKTSNLGYPRIGAHRELKRACEKYWSNKISLEDLVEVGKSIRAENWKLQKERGIDLVPSNDFSFYDQVLDTTLMVGAIPDRYKNAKKSSKNILDLYFAMARGLQKDGVDVIAMEMTKWFDTNYHYIVPEFTKDQEFELVSQKIVKEFQEAKHLGIHTKPVLLGPVTYLLLGKEKEEDFHRLDLLPKLIPVYHSILKMLADAGATWIQFDEPMLSTDLSEKEKEAIGKVYNGITEAFSNLKILLAGYFGDYGNNLDTVLNLPVCALHLDLKRGQGQLDQVLESGKLKENTSLSLGVIDGRNVWKNDFESSLRLIQKAKEKLGEERIIISPSCSLLHVPNDLNLEQNEGLLSTEVKDWMAFAKQKLEELQSLKILASNLDYKSQQLFLDNAASMEKRRSSKLIHKPKVKQRMEQLEERDYSRDSSFDQRKVLQEEHLKLPLFPTTTIGSFPQTQEVRRNRSMFKKGALEEQAYVNFLMEKTTDAIGLQEEIGLDVPVHGEFERNDMVEYFGEQLEGFTFTQNGWVQSYGSRCVKPPIVYGDVSRPVPMTVFWTSFAQSLTDKPVKGMLTGPVTILQWSFVRDDQARSVTCEQIALAILDEVLDLEKEGINIIQVDEPAIREGLPLRKKDWEKYLNWAIGAFKLSTSGVKDSTQIHTHMCYSEFNDIIQSIADMDADVITIECSRSQMELLDAFSEFDYPNDIGPGVYDIHSPRVPSKEEIIKLLQKAEHVLPASKLWVNPDCGLKTRGWEETISALKIMVSAAQQMRETVGQPSN</sequence>
<evidence type="ECO:0000313" key="16">
    <source>
        <dbReference type="EMBL" id="NVN18693.1"/>
    </source>
</evidence>
<accession>A0A850ND49</accession>
<dbReference type="GO" id="GO:0008270">
    <property type="term" value="F:zinc ion binding"/>
    <property type="evidence" value="ECO:0007669"/>
    <property type="project" value="InterPro"/>
</dbReference>
<dbReference type="Proteomes" id="UP000558089">
    <property type="component" value="Unassembled WGS sequence"/>
</dbReference>
<evidence type="ECO:0000256" key="11">
    <source>
        <dbReference type="PIRSR" id="PIRSR000382-1"/>
    </source>
</evidence>
<dbReference type="GO" id="GO:0071265">
    <property type="term" value="P:L-methionine biosynthetic process"/>
    <property type="evidence" value="ECO:0007669"/>
    <property type="project" value="UniProtKB-ARBA"/>
</dbReference>
<protein>
    <recommendedName>
        <fullName evidence="10">5-methyltetrahydropteroyltriglutamate--homocysteine methyltransferase</fullName>
        <ecNumber evidence="10">2.1.1.14</ecNumber>
    </recommendedName>
    <alternativeName>
        <fullName evidence="10">Cobalamin-independent methionine synthase</fullName>
    </alternativeName>
    <alternativeName>
        <fullName evidence="10">Methionine synthase, vitamin-B12 independent isozyme</fullName>
    </alternativeName>
</protein>
<feature type="binding site" evidence="12">
    <location>
        <position position="740"/>
    </location>
    <ligand>
        <name>Zn(2+)</name>
        <dbReference type="ChEBI" id="CHEBI:29105"/>
        <label>1</label>
        <note>catalytic</note>
    </ligand>
</feature>
<keyword evidence="4 10" id="KW-0489">Methyltransferase</keyword>
<feature type="binding site" evidence="10 11">
    <location>
        <begin position="445"/>
        <end position="447"/>
    </location>
    <ligand>
        <name>L-homocysteine</name>
        <dbReference type="ChEBI" id="CHEBI:58199"/>
    </ligand>
</feature>
<keyword evidence="7 10" id="KW-0479">Metal-binding</keyword>
<feature type="binding site" evidence="10 11">
    <location>
        <begin position="529"/>
        <end position="530"/>
    </location>
    <ligand>
        <name>5-methyltetrahydropteroyltri-L-glutamate</name>
        <dbReference type="ChEBI" id="CHEBI:58207"/>
    </ligand>
</feature>
<keyword evidence="10" id="KW-0677">Repeat</keyword>
<dbReference type="NCBIfam" id="TIGR01371">
    <property type="entry name" value="met_syn_B12ind"/>
    <property type="match status" value="1"/>
</dbReference>
<feature type="binding site" evidence="10">
    <location>
        <begin position="15"/>
        <end position="18"/>
    </location>
    <ligand>
        <name>5-methyltetrahydropteroyltri-L-glutamate</name>
        <dbReference type="ChEBI" id="CHEBI:58207"/>
    </ligand>
</feature>
<reference evidence="16 17" key="1">
    <citation type="submission" date="2020-01" db="EMBL/GenBank/DDBJ databases">
        <title>Draft Genome Analysis of Muricauda sp. HICW Isolated from coastal seawater of PR China.</title>
        <authorList>
            <person name="Chen M.-X."/>
        </authorList>
    </citation>
    <scope>NUCLEOTIDE SEQUENCE [LARGE SCALE GENOMIC DNA]</scope>
    <source>
        <strain evidence="16 17">HICW</strain>
    </source>
</reference>
<name>A0A850ND49_9FLAO</name>
<feature type="domain" description="Cobalamin-independent methionine synthase MetE N-terminal" evidence="15">
    <location>
        <begin position="3"/>
        <end position="319"/>
    </location>
</feature>
<feature type="binding site" evidence="10">
    <location>
        <position position="619"/>
    </location>
    <ligand>
        <name>5-methyltetrahydropteroyltri-L-glutamate</name>
        <dbReference type="ChEBI" id="CHEBI:58207"/>
    </ligand>
</feature>
<dbReference type="Gene3D" id="3.20.20.210">
    <property type="match status" value="2"/>
</dbReference>
<feature type="binding site" evidence="10 11">
    <location>
        <position position="613"/>
    </location>
    <ligand>
        <name>L-methionine</name>
        <dbReference type="ChEBI" id="CHEBI:57844"/>
    </ligand>
</feature>
<feature type="binding site" evidence="10">
    <location>
        <position position="679"/>
    </location>
    <ligand>
        <name>Zn(2+)</name>
        <dbReference type="ChEBI" id="CHEBI:29105"/>
        <note>catalytic</note>
    </ligand>
</feature>
<comment type="pathway">
    <text evidence="2 10">Amino-acid biosynthesis; L-methionine biosynthesis via de novo pathway; L-methionine from L-homocysteine (MetE route): step 1/1.</text>
</comment>
<evidence type="ECO:0000256" key="6">
    <source>
        <dbReference type="ARBA" id="ARBA00022679"/>
    </source>
</evidence>
<evidence type="ECO:0000256" key="8">
    <source>
        <dbReference type="ARBA" id="ARBA00022833"/>
    </source>
</evidence>
<feature type="active site" description="Proton donor" evidence="10 13">
    <location>
        <position position="708"/>
    </location>
</feature>
<evidence type="ECO:0000256" key="3">
    <source>
        <dbReference type="ARBA" id="ARBA00009553"/>
    </source>
</evidence>
<feature type="domain" description="Cobalamin-independent methionine synthase MetE C-terminal/archaeal" evidence="14">
    <location>
        <begin position="440"/>
        <end position="762"/>
    </location>
</feature>
<dbReference type="PANTHER" id="PTHR30519">
    <property type="entry name" value="5-METHYLTETRAHYDROPTEROYLTRIGLUTAMATE--HOMOCYSTEINE METHYLTRANSFERASE"/>
    <property type="match status" value="1"/>
</dbReference>
<dbReference type="InterPro" id="IPR002629">
    <property type="entry name" value="Met_Synth_C/arc"/>
</dbReference>
<dbReference type="InterPro" id="IPR006276">
    <property type="entry name" value="Cobalamin-indep_Met_synthase"/>
</dbReference>
<evidence type="ECO:0000256" key="1">
    <source>
        <dbReference type="ARBA" id="ARBA00002777"/>
    </source>
</evidence>
<keyword evidence="6 10" id="KW-0808">Transferase</keyword>
<feature type="binding site" evidence="10">
    <location>
        <position position="655"/>
    </location>
    <ligand>
        <name>Zn(2+)</name>
        <dbReference type="ChEBI" id="CHEBI:29105"/>
        <note>catalytic</note>
    </ligand>
</feature>
<proteinExistence type="inferred from homology"/>
<feature type="binding site" evidence="11">
    <location>
        <position position="122"/>
    </location>
    <ligand>
        <name>5-methyltetrahydropteroyltri-L-glutamate</name>
        <dbReference type="ChEBI" id="CHEBI:58207"/>
    </ligand>
</feature>
<comment type="function">
    <text evidence="1 10">Catalyzes the transfer of a methyl group from 5-methyltetrahydrofolate to homocysteine resulting in methionine formation.</text>
</comment>